<name>A0A7X5TNF3_9GAMM</name>
<dbReference type="PANTHER" id="PTHR30203:SF24">
    <property type="entry name" value="BLR4935 PROTEIN"/>
    <property type="match status" value="1"/>
</dbReference>
<reference evidence="4 5" key="1">
    <citation type="journal article" date="2006" name="Int. J. Syst. Evol. Microbiol.">
        <title>Dyella yeojuensis sp. nov., isolated from greenhouse soil in Korea.</title>
        <authorList>
            <person name="Kim B.Y."/>
            <person name="Weon H.Y."/>
            <person name="Lee K.H."/>
            <person name="Seok S.J."/>
            <person name="Kwon S.W."/>
            <person name="Go S.J."/>
            <person name="Stackebrandt E."/>
        </authorList>
    </citation>
    <scope>NUCLEOTIDE SEQUENCE [LARGE SCALE GENOMIC DNA]</scope>
    <source>
        <strain evidence="4 5">DSM 17673</strain>
    </source>
</reference>
<dbReference type="Proteomes" id="UP000518878">
    <property type="component" value="Unassembled WGS sequence"/>
</dbReference>
<dbReference type="EMBL" id="JAAQTL010000001">
    <property type="protein sequence ID" value="NID14521.1"/>
    <property type="molecule type" value="Genomic_DNA"/>
</dbReference>
<dbReference type="SUPFAM" id="SSF56954">
    <property type="entry name" value="Outer membrane efflux proteins (OEP)"/>
    <property type="match status" value="1"/>
</dbReference>
<feature type="chain" id="PRO_5030743934" evidence="3">
    <location>
        <begin position="27"/>
        <end position="465"/>
    </location>
</feature>
<proteinExistence type="inferred from homology"/>
<comment type="caution">
    <text evidence="4">The sequence shown here is derived from an EMBL/GenBank/DDBJ whole genome shotgun (WGS) entry which is preliminary data.</text>
</comment>
<keyword evidence="5" id="KW-1185">Reference proteome</keyword>
<accession>A0A7X5TNF3</accession>
<dbReference type="InterPro" id="IPR003423">
    <property type="entry name" value="OMP_efflux"/>
</dbReference>
<feature type="region of interest" description="Disordered" evidence="2">
    <location>
        <begin position="48"/>
        <end position="75"/>
    </location>
</feature>
<feature type="signal peptide" evidence="3">
    <location>
        <begin position="1"/>
        <end position="26"/>
    </location>
</feature>
<comment type="similarity">
    <text evidence="1">Belongs to the outer membrane factor (OMF) (TC 1.B.17) family.</text>
</comment>
<dbReference type="PANTHER" id="PTHR30203">
    <property type="entry name" value="OUTER MEMBRANE CATION EFFLUX PROTEIN"/>
    <property type="match status" value="1"/>
</dbReference>
<evidence type="ECO:0000256" key="2">
    <source>
        <dbReference type="SAM" id="MobiDB-lite"/>
    </source>
</evidence>
<dbReference type="InterPro" id="IPR010131">
    <property type="entry name" value="MdtP/NodT-like"/>
</dbReference>
<dbReference type="Gene3D" id="1.20.1600.10">
    <property type="entry name" value="Outer membrane efflux proteins (OEP)"/>
    <property type="match status" value="1"/>
</dbReference>
<evidence type="ECO:0000313" key="4">
    <source>
        <dbReference type="EMBL" id="NID14521.1"/>
    </source>
</evidence>
<evidence type="ECO:0000256" key="1">
    <source>
        <dbReference type="ARBA" id="ARBA00007613"/>
    </source>
</evidence>
<evidence type="ECO:0000256" key="3">
    <source>
        <dbReference type="SAM" id="SignalP"/>
    </source>
</evidence>
<dbReference type="AlphaFoldDB" id="A0A7X5TNF3"/>
<protein>
    <submittedName>
        <fullName evidence="4">TolC family protein</fullName>
    </submittedName>
</protein>
<gene>
    <name evidence="4" type="ORF">HBF32_03465</name>
</gene>
<evidence type="ECO:0000313" key="5">
    <source>
        <dbReference type="Proteomes" id="UP000518878"/>
    </source>
</evidence>
<dbReference type="RefSeq" id="WP_166698231.1">
    <property type="nucleotide sequence ID" value="NZ_JAAQTL010000001.1"/>
</dbReference>
<dbReference type="GO" id="GO:0015562">
    <property type="term" value="F:efflux transmembrane transporter activity"/>
    <property type="evidence" value="ECO:0007669"/>
    <property type="project" value="InterPro"/>
</dbReference>
<organism evidence="4 5">
    <name type="scientific">Luteibacter yeojuensis</name>
    <dbReference type="NCBI Taxonomy" id="345309"/>
    <lineage>
        <taxon>Bacteria</taxon>
        <taxon>Pseudomonadati</taxon>
        <taxon>Pseudomonadota</taxon>
        <taxon>Gammaproteobacteria</taxon>
        <taxon>Lysobacterales</taxon>
        <taxon>Rhodanobacteraceae</taxon>
        <taxon>Luteibacter</taxon>
    </lineage>
</organism>
<dbReference type="Pfam" id="PF02321">
    <property type="entry name" value="OEP"/>
    <property type="match status" value="1"/>
</dbReference>
<keyword evidence="3" id="KW-0732">Signal</keyword>
<sequence>MIFRRAAPRGALCALLAAFAVAGASATEPTHRRPCAGRDPATLSVARGETLDSSLRGNDGVLGRNDGALRGSDEPSLRSVRAALHALWSDSPQVQAADAAVRAARERARAAAQPVYNPSLQLEGENADVDRRTAGASLTLDVSGKRKARMAEGDAELRSREARYALERRDVALDWLKAWSSVVLSREQGALGRRRVELMRRFDELAAQRLNVGDISSPERDLAGLALGEARIQQAGLEAQEASALAALASLGPGADAVLSALPRELPPAQGLPPPVSTGERPELVQAQAEQERAEAAVTVADRGRRPDPTLSLTGGQVRSGPRTDRVVGISVSIPLPVLNAGSYDVSAARADADAAFASRRAIALRSDARLKQARATYEAMRMASDGYRQGRAGAFDERAKLLDKLWQAGEIGTSDYLVQLKQSLDAALSGIALENQTWQAWFDYLAAAGRLTEWIDGSTQDISP</sequence>